<gene>
    <name evidence="2" type="ORF">GLOTRDRAFT_89709</name>
</gene>
<keyword evidence="1" id="KW-0472">Membrane</keyword>
<proteinExistence type="predicted"/>
<name>S7QK38_GLOTA</name>
<accession>S7QK38</accession>
<dbReference type="KEGG" id="gtr:GLOTRDRAFT_89709"/>
<dbReference type="GeneID" id="19309210"/>
<feature type="transmembrane region" description="Helical" evidence="1">
    <location>
        <begin position="88"/>
        <end position="111"/>
    </location>
</feature>
<reference evidence="2 3" key="1">
    <citation type="journal article" date="2012" name="Science">
        <title>The Paleozoic origin of enzymatic lignin decomposition reconstructed from 31 fungal genomes.</title>
        <authorList>
            <person name="Floudas D."/>
            <person name="Binder M."/>
            <person name="Riley R."/>
            <person name="Barry K."/>
            <person name="Blanchette R.A."/>
            <person name="Henrissat B."/>
            <person name="Martinez A.T."/>
            <person name="Otillar R."/>
            <person name="Spatafora J.W."/>
            <person name="Yadav J.S."/>
            <person name="Aerts A."/>
            <person name="Benoit I."/>
            <person name="Boyd A."/>
            <person name="Carlson A."/>
            <person name="Copeland A."/>
            <person name="Coutinho P.M."/>
            <person name="de Vries R.P."/>
            <person name="Ferreira P."/>
            <person name="Findley K."/>
            <person name="Foster B."/>
            <person name="Gaskell J."/>
            <person name="Glotzer D."/>
            <person name="Gorecki P."/>
            <person name="Heitman J."/>
            <person name="Hesse C."/>
            <person name="Hori C."/>
            <person name="Igarashi K."/>
            <person name="Jurgens J.A."/>
            <person name="Kallen N."/>
            <person name="Kersten P."/>
            <person name="Kohler A."/>
            <person name="Kuees U."/>
            <person name="Kumar T.K.A."/>
            <person name="Kuo A."/>
            <person name="LaButti K."/>
            <person name="Larrondo L.F."/>
            <person name="Lindquist E."/>
            <person name="Ling A."/>
            <person name="Lombard V."/>
            <person name="Lucas S."/>
            <person name="Lundell T."/>
            <person name="Martin R."/>
            <person name="McLaughlin D.J."/>
            <person name="Morgenstern I."/>
            <person name="Morin E."/>
            <person name="Murat C."/>
            <person name="Nagy L.G."/>
            <person name="Nolan M."/>
            <person name="Ohm R.A."/>
            <person name="Patyshakuliyeva A."/>
            <person name="Rokas A."/>
            <person name="Ruiz-Duenas F.J."/>
            <person name="Sabat G."/>
            <person name="Salamov A."/>
            <person name="Samejima M."/>
            <person name="Schmutz J."/>
            <person name="Slot J.C."/>
            <person name="St John F."/>
            <person name="Stenlid J."/>
            <person name="Sun H."/>
            <person name="Sun S."/>
            <person name="Syed K."/>
            <person name="Tsang A."/>
            <person name="Wiebenga A."/>
            <person name="Young D."/>
            <person name="Pisabarro A."/>
            <person name="Eastwood D.C."/>
            <person name="Martin F."/>
            <person name="Cullen D."/>
            <person name="Grigoriev I.V."/>
            <person name="Hibbett D.S."/>
        </authorList>
    </citation>
    <scope>NUCLEOTIDE SEQUENCE [LARGE SCALE GENOMIC DNA]</scope>
    <source>
        <strain evidence="2 3">ATCC 11539</strain>
    </source>
</reference>
<dbReference type="RefSeq" id="XP_007860575.1">
    <property type="nucleotide sequence ID" value="XM_007862384.1"/>
</dbReference>
<evidence type="ECO:0000313" key="2">
    <source>
        <dbReference type="EMBL" id="EPQ60096.1"/>
    </source>
</evidence>
<keyword evidence="1" id="KW-1133">Transmembrane helix</keyword>
<feature type="transmembrane region" description="Helical" evidence="1">
    <location>
        <begin position="132"/>
        <end position="160"/>
    </location>
</feature>
<evidence type="ECO:0000256" key="1">
    <source>
        <dbReference type="SAM" id="Phobius"/>
    </source>
</evidence>
<evidence type="ECO:0000313" key="3">
    <source>
        <dbReference type="Proteomes" id="UP000030669"/>
    </source>
</evidence>
<dbReference type="AlphaFoldDB" id="S7QK38"/>
<keyword evidence="1" id="KW-0812">Transmembrane</keyword>
<organism evidence="2 3">
    <name type="scientific">Gloeophyllum trabeum (strain ATCC 11539 / FP-39264 / Madison 617)</name>
    <name type="common">Brown rot fungus</name>
    <dbReference type="NCBI Taxonomy" id="670483"/>
    <lineage>
        <taxon>Eukaryota</taxon>
        <taxon>Fungi</taxon>
        <taxon>Dikarya</taxon>
        <taxon>Basidiomycota</taxon>
        <taxon>Agaricomycotina</taxon>
        <taxon>Agaricomycetes</taxon>
        <taxon>Gloeophyllales</taxon>
        <taxon>Gloeophyllaceae</taxon>
        <taxon>Gloeophyllum</taxon>
    </lineage>
</organism>
<keyword evidence="3" id="KW-1185">Reference proteome</keyword>
<sequence length="279" mass="31061">MPSISSTYGALLKGAIVSYIPNGLAARHTVADIPISCLVAFVAFQGSRGLRTNQIYPLDIHSSTRSSLPIYVPSRREEIIVAINTRQFIPAGIILAFTTEWVSIFDLATWWPRRRVANISFRLQIPRPESTYHQLLALISAFIFIITDLAIALCMFWFLYRAQHGVGQQAKYTVKSLIILALGTGLANSLNARESLRERMQRERTLDGLSKLEQDCLVRNTLGPNGASLRASSWGGLRSFLPSEWTSSAIEASSFTYEATRSFGILVNPRTVLMRRGPI</sequence>
<dbReference type="EMBL" id="KB469296">
    <property type="protein sequence ID" value="EPQ60096.1"/>
    <property type="molecule type" value="Genomic_DNA"/>
</dbReference>
<dbReference type="HOGENOM" id="CLU_997665_0_0_1"/>
<protein>
    <submittedName>
        <fullName evidence="2">Uncharacterized protein</fullName>
    </submittedName>
</protein>
<dbReference type="Proteomes" id="UP000030669">
    <property type="component" value="Unassembled WGS sequence"/>
</dbReference>